<name>A0A6J4R0F8_9ACTN</name>
<dbReference type="EMBL" id="CADCVG010000096">
    <property type="protein sequence ID" value="CAA9460528.1"/>
    <property type="molecule type" value="Genomic_DNA"/>
</dbReference>
<sequence length="105" mass="11816">MMRVQIYTNDREQPIDLEVLEMRTQAREINTNENGQHRGASLDQMVREVIRDSAVGTSANLLFTTPDGREGAIYLNTEKVAAIITSWASIPSIEEPTRARSIRAE</sequence>
<reference evidence="1" key="1">
    <citation type="submission" date="2020-02" db="EMBL/GenBank/DDBJ databases">
        <authorList>
            <person name="Meier V. D."/>
        </authorList>
    </citation>
    <scope>NUCLEOTIDE SEQUENCE</scope>
    <source>
        <strain evidence="1">AVDCRST_MAG14</strain>
    </source>
</reference>
<accession>A0A6J4R0F8</accession>
<protein>
    <submittedName>
        <fullName evidence="1">Uncharacterized protein</fullName>
    </submittedName>
</protein>
<proteinExistence type="predicted"/>
<organism evidence="1">
    <name type="scientific">uncultured Rubrobacteraceae bacterium</name>
    <dbReference type="NCBI Taxonomy" id="349277"/>
    <lineage>
        <taxon>Bacteria</taxon>
        <taxon>Bacillati</taxon>
        <taxon>Actinomycetota</taxon>
        <taxon>Rubrobacteria</taxon>
        <taxon>Rubrobacterales</taxon>
        <taxon>Rubrobacteraceae</taxon>
        <taxon>environmental samples</taxon>
    </lineage>
</organism>
<gene>
    <name evidence="1" type="ORF">AVDCRST_MAG14-2361</name>
</gene>
<dbReference type="AlphaFoldDB" id="A0A6J4R0F8"/>
<evidence type="ECO:0000313" key="1">
    <source>
        <dbReference type="EMBL" id="CAA9460528.1"/>
    </source>
</evidence>